<proteinExistence type="predicted"/>
<comment type="caution">
    <text evidence="3">The sequence shown here is derived from an EMBL/GenBank/DDBJ whole genome shotgun (WGS) entry which is preliminary data.</text>
</comment>
<feature type="region of interest" description="Disordered" evidence="1">
    <location>
        <begin position="19"/>
        <end position="123"/>
    </location>
</feature>
<feature type="compositionally biased region" description="Low complexity" evidence="1">
    <location>
        <begin position="114"/>
        <end position="123"/>
    </location>
</feature>
<keyword evidence="2" id="KW-0732">Signal</keyword>
<feature type="signal peptide" evidence="2">
    <location>
        <begin position="1"/>
        <end position="19"/>
    </location>
</feature>
<protein>
    <submittedName>
        <fullName evidence="3">Uncharacterized protein</fullName>
    </submittedName>
</protein>
<evidence type="ECO:0000313" key="3">
    <source>
        <dbReference type="EMBL" id="KAK1854457.1"/>
    </source>
</evidence>
<keyword evidence="4" id="KW-1185">Reference proteome</keyword>
<evidence type="ECO:0000256" key="2">
    <source>
        <dbReference type="SAM" id="SignalP"/>
    </source>
</evidence>
<accession>A0AAD9AVB3</accession>
<dbReference type="EMBL" id="JAQOWY010000036">
    <property type="protein sequence ID" value="KAK1854457.1"/>
    <property type="molecule type" value="Genomic_DNA"/>
</dbReference>
<name>A0AAD9AVB3_9PEZI</name>
<gene>
    <name evidence="3" type="ORF">CCHR01_02852</name>
</gene>
<feature type="chain" id="PRO_5041974168" evidence="2">
    <location>
        <begin position="20"/>
        <end position="123"/>
    </location>
</feature>
<reference evidence="3" key="1">
    <citation type="submission" date="2023-01" db="EMBL/GenBank/DDBJ databases">
        <title>Colletotrichum chrysophilum M932 genome sequence.</title>
        <authorList>
            <person name="Baroncelli R."/>
        </authorList>
    </citation>
    <scope>NUCLEOTIDE SEQUENCE</scope>
    <source>
        <strain evidence="3">M932</strain>
    </source>
</reference>
<evidence type="ECO:0000313" key="4">
    <source>
        <dbReference type="Proteomes" id="UP001243330"/>
    </source>
</evidence>
<evidence type="ECO:0000256" key="1">
    <source>
        <dbReference type="SAM" id="MobiDB-lite"/>
    </source>
</evidence>
<organism evidence="3 4">
    <name type="scientific">Colletotrichum chrysophilum</name>
    <dbReference type="NCBI Taxonomy" id="1836956"/>
    <lineage>
        <taxon>Eukaryota</taxon>
        <taxon>Fungi</taxon>
        <taxon>Dikarya</taxon>
        <taxon>Ascomycota</taxon>
        <taxon>Pezizomycotina</taxon>
        <taxon>Sordariomycetes</taxon>
        <taxon>Hypocreomycetidae</taxon>
        <taxon>Glomerellales</taxon>
        <taxon>Glomerellaceae</taxon>
        <taxon>Colletotrichum</taxon>
        <taxon>Colletotrichum gloeosporioides species complex</taxon>
    </lineage>
</organism>
<dbReference type="AlphaFoldDB" id="A0AAD9AVB3"/>
<sequence>MASQLLLQLFAAYPTLLRGQSPTRTDSRPAIGTWTFQLNPGVRDDSPGLCSVTPEVLPPPPKWSSRPPLTSQQSFSGPQADLDLPSRGPWSMKQVAPPGPWKAGTRTRTEKKGTTTSTSLGWG</sequence>
<dbReference type="Proteomes" id="UP001243330">
    <property type="component" value="Unassembled WGS sequence"/>
</dbReference>